<reference evidence="2" key="1">
    <citation type="submission" date="2014-09" db="EMBL/GenBank/DDBJ databases">
        <authorList>
            <person name="Hjerde E."/>
        </authorList>
    </citation>
    <scope>NUCLEOTIDE SEQUENCE [LARGE SCALE GENOMIC DNA]</scope>
    <source>
        <strain evidence="2">06/09/139</strain>
    </source>
</reference>
<dbReference type="Pfam" id="PF05947">
    <property type="entry name" value="T6SS_TssF"/>
    <property type="match status" value="1"/>
</dbReference>
<evidence type="ECO:0000313" key="1">
    <source>
        <dbReference type="EMBL" id="CED57640.1"/>
    </source>
</evidence>
<dbReference type="AlphaFoldDB" id="A0A090I795"/>
<dbReference type="NCBIfam" id="TIGR03359">
    <property type="entry name" value="VI_chp_6"/>
    <property type="match status" value="1"/>
</dbReference>
<dbReference type="GeneID" id="28543277"/>
<dbReference type="PATRIC" id="fig|80852.17.peg.3821"/>
<keyword evidence="2" id="KW-1185">Reference proteome</keyword>
<gene>
    <name evidence="1" type="primary">vasA-1</name>
    <name evidence="1" type="ORF">AWOD_II_1021</name>
</gene>
<dbReference type="PANTHER" id="PTHR35370:SF1">
    <property type="entry name" value="TYPE VI SECRETION SYSTEM COMPONENT TSSF1"/>
    <property type="match status" value="1"/>
</dbReference>
<name>A0A090I795_9GAMM</name>
<dbReference type="HOGENOM" id="CLU_028593_2_0_6"/>
<protein>
    <submittedName>
        <fullName evidence="1">Putative type VI secretion protein VasA-1</fullName>
    </submittedName>
</protein>
<proteinExistence type="predicted"/>
<accession>A0A090I795</accession>
<dbReference type="STRING" id="80852.AWOD_II_1021"/>
<evidence type="ECO:0000313" key="2">
    <source>
        <dbReference type="Proteomes" id="UP000032427"/>
    </source>
</evidence>
<dbReference type="Proteomes" id="UP000032427">
    <property type="component" value="Chromosome 2"/>
</dbReference>
<dbReference type="KEGG" id="awd:AWOD_II_1021"/>
<sequence>MSDTLLSYFEQELRFIREEASQFSARHPGAADALGIRKDSIDDPQIARLIESVAFLNGKLQQRLDDSFPEFTESLIRLLFPHYLRPIPSYSLLDFVVDNDTNATHHIPTGTEFEVRDEQGSSAVFRTTEEVALFPLKIEKVNVSFAPFELAKPRGAEQSNALIEISISAVDDTVALSELSIESLKLHLKGETNFALRLFDLLSQGTSQICVSAQGKSCELGRNSMEPIGFDVNDTILPYQAASFGGFKLLTEFFMFSERFNGFHFNFGDVLKQIDSHQFKLQIFIDELSVDFARSLSVERFSLFTTPIVNLHQMVSDPLEVDFFKKQYPIVLDANQGHSLELFSVDEVMDVTQAEPAKIAQIYGEKFNGSESGLRWQLVQTLHENGLLESGLKIADLEHVSAESEPQTWLVTATVTDGMAAGHLSLLSRIECRESLTIPANIQLLRRPSLPMRSKESNKNVWALLCHLHFNYHAILGSDDPVETLKNVFDLYNHNQNSQNHAYIESVTSIEQEQVVAPIRVSGKTCFAYGTKIVITLDPTNVNGGICLFSHLLDRFFAYFAGFNSFTQIDIKLKGQDDLYMSFPRRAGCKNLL</sequence>
<dbReference type="OrthoDB" id="9763676at2"/>
<dbReference type="EMBL" id="LN554847">
    <property type="protein sequence ID" value="CED57640.1"/>
    <property type="molecule type" value="Genomic_DNA"/>
</dbReference>
<organism evidence="1 2">
    <name type="scientific">Aliivibrio wodanis</name>
    <dbReference type="NCBI Taxonomy" id="80852"/>
    <lineage>
        <taxon>Bacteria</taxon>
        <taxon>Pseudomonadati</taxon>
        <taxon>Pseudomonadota</taxon>
        <taxon>Gammaproteobacteria</taxon>
        <taxon>Vibrionales</taxon>
        <taxon>Vibrionaceae</taxon>
        <taxon>Aliivibrio</taxon>
    </lineage>
</organism>
<dbReference type="InterPro" id="IPR010272">
    <property type="entry name" value="T6SS_TssF"/>
</dbReference>
<dbReference type="PANTHER" id="PTHR35370">
    <property type="entry name" value="CYTOPLASMIC PROTEIN-RELATED-RELATED"/>
    <property type="match status" value="1"/>
</dbReference>
<dbReference type="PIRSF" id="PIRSF028304">
    <property type="entry name" value="UCP028304"/>
    <property type="match status" value="1"/>
</dbReference>